<dbReference type="STRING" id="1387277.SAMN06295998_102417"/>
<dbReference type="EMBL" id="FWYD01000002">
    <property type="protein sequence ID" value="SMC55735.1"/>
    <property type="molecule type" value="Genomic_DNA"/>
</dbReference>
<protein>
    <submittedName>
        <fullName evidence="2">Pantothenate kinase-related protein Tda10 (Topoisomerase I damage affected protein)</fullName>
    </submittedName>
</protein>
<dbReference type="SUPFAM" id="SSF52540">
    <property type="entry name" value="P-loop containing nucleoside triphosphate hydrolases"/>
    <property type="match status" value="1"/>
</dbReference>
<dbReference type="InterPro" id="IPR027417">
    <property type="entry name" value="P-loop_NTPase"/>
</dbReference>
<reference evidence="2 3" key="1">
    <citation type="submission" date="2017-04" db="EMBL/GenBank/DDBJ databases">
        <authorList>
            <person name="Afonso C.L."/>
            <person name="Miller P.J."/>
            <person name="Scott M.A."/>
            <person name="Spackman E."/>
            <person name="Goraichik I."/>
            <person name="Dimitrov K.M."/>
            <person name="Suarez D.L."/>
            <person name="Swayne D.E."/>
        </authorList>
    </citation>
    <scope>NUCLEOTIDE SEQUENCE [LARGE SCALE GENOMIC DNA]</scope>
    <source>
        <strain evidence="2 3">CGMCC 1.12644</strain>
    </source>
</reference>
<keyword evidence="2" id="KW-0418">Kinase</keyword>
<gene>
    <name evidence="2" type="ORF">SAMN06295998_102417</name>
</gene>
<proteinExistence type="predicted"/>
<dbReference type="InterPro" id="IPR006083">
    <property type="entry name" value="PRK/URK"/>
</dbReference>
<dbReference type="PANTHER" id="PTHR10285">
    <property type="entry name" value="URIDINE KINASE"/>
    <property type="match status" value="1"/>
</dbReference>
<evidence type="ECO:0000259" key="1">
    <source>
        <dbReference type="Pfam" id="PF00485"/>
    </source>
</evidence>
<keyword evidence="2" id="KW-0808">Transferase</keyword>
<dbReference type="Gene3D" id="3.40.50.300">
    <property type="entry name" value="P-loop containing nucleotide triphosphate hydrolases"/>
    <property type="match status" value="1"/>
</dbReference>
<keyword evidence="2" id="KW-0413">Isomerase</keyword>
<dbReference type="GO" id="GO:0005524">
    <property type="term" value="F:ATP binding"/>
    <property type="evidence" value="ECO:0007669"/>
    <property type="project" value="InterPro"/>
</dbReference>
<keyword evidence="3" id="KW-1185">Reference proteome</keyword>
<dbReference type="AlphaFoldDB" id="A0A1W2A4Y0"/>
<dbReference type="Proteomes" id="UP000192330">
    <property type="component" value="Unassembled WGS sequence"/>
</dbReference>
<feature type="domain" description="Phosphoribulokinase/uridine kinase" evidence="1">
    <location>
        <begin position="102"/>
        <end position="300"/>
    </location>
</feature>
<organism evidence="2 3">
    <name type="scientific">Primorskyibacter flagellatus</name>
    <dbReference type="NCBI Taxonomy" id="1387277"/>
    <lineage>
        <taxon>Bacteria</taxon>
        <taxon>Pseudomonadati</taxon>
        <taxon>Pseudomonadota</taxon>
        <taxon>Alphaproteobacteria</taxon>
        <taxon>Rhodobacterales</taxon>
        <taxon>Roseobacteraceae</taxon>
        <taxon>Primorskyibacter</taxon>
    </lineage>
</organism>
<sequence length="318" mass="35771">MNDPTVDRLARAALQSDTEAYRLIAKRLSRNPLETALFGGKWNGDHVERRLRLFRDLTPEYERVMAGFGISDPSATFLFEIIVPLTQYLGQRATEASGTFLVGIGGGPGVGKTTQSKILSACLPMMASAKQRCLSLSLDDFYFPKEERLRRGHKWRTLPGSHDTERLCAFVSSLDRRGETLTVPRYDLGRDTPAADEVLPDTPDICIFDGAMVGARCPGYDTLADRFDFFIYLDAPIAQLQQWRFGRERKIRQQTHGQAGFTEEQMQAFWNEALQPSITQWVMPNARIADVVLEIGPDRNLLGVRRPQSQAKTEAETI</sequence>
<dbReference type="GO" id="GO:0015937">
    <property type="term" value="P:coenzyme A biosynthetic process"/>
    <property type="evidence" value="ECO:0007669"/>
    <property type="project" value="UniProtKB-UniPathway"/>
</dbReference>
<accession>A0A1W2A4Y0</accession>
<evidence type="ECO:0000313" key="3">
    <source>
        <dbReference type="Proteomes" id="UP000192330"/>
    </source>
</evidence>
<dbReference type="Pfam" id="PF00485">
    <property type="entry name" value="PRK"/>
    <property type="match status" value="1"/>
</dbReference>
<dbReference type="UniPathway" id="UPA00241">
    <property type="reaction ID" value="UER00352"/>
</dbReference>
<dbReference type="GO" id="GO:0016301">
    <property type="term" value="F:kinase activity"/>
    <property type="evidence" value="ECO:0007669"/>
    <property type="project" value="UniProtKB-KW"/>
</dbReference>
<evidence type="ECO:0000313" key="2">
    <source>
        <dbReference type="EMBL" id="SMC55735.1"/>
    </source>
</evidence>
<name>A0A1W2A4Y0_9RHOB</name>
<dbReference type="GO" id="GO:0016853">
    <property type="term" value="F:isomerase activity"/>
    <property type="evidence" value="ECO:0007669"/>
    <property type="project" value="UniProtKB-KW"/>
</dbReference>